<dbReference type="GeneID" id="113723002"/>
<organism evidence="1 2">
    <name type="scientific">Coffea arabica</name>
    <name type="common">Arabian coffee</name>
    <dbReference type="NCBI Taxonomy" id="13443"/>
    <lineage>
        <taxon>Eukaryota</taxon>
        <taxon>Viridiplantae</taxon>
        <taxon>Streptophyta</taxon>
        <taxon>Embryophyta</taxon>
        <taxon>Tracheophyta</taxon>
        <taxon>Spermatophyta</taxon>
        <taxon>Magnoliopsida</taxon>
        <taxon>eudicotyledons</taxon>
        <taxon>Gunneridae</taxon>
        <taxon>Pentapetalae</taxon>
        <taxon>asterids</taxon>
        <taxon>lamiids</taxon>
        <taxon>Gentianales</taxon>
        <taxon>Rubiaceae</taxon>
        <taxon>Ixoroideae</taxon>
        <taxon>Gardenieae complex</taxon>
        <taxon>Bertiereae - Coffeeae clade</taxon>
        <taxon>Coffeeae</taxon>
        <taxon>Coffea</taxon>
    </lineage>
</organism>
<dbReference type="Proteomes" id="UP001652660">
    <property type="component" value="Chromosome 5c"/>
</dbReference>
<keyword evidence="1" id="KW-1185">Reference proteome</keyword>
<dbReference type="RefSeq" id="XP_071906441.1">
    <property type="nucleotide sequence ID" value="XM_072050340.1"/>
</dbReference>
<reference evidence="2" key="1">
    <citation type="submission" date="2025-08" db="UniProtKB">
        <authorList>
            <consortium name="RefSeq"/>
        </authorList>
    </citation>
    <scope>IDENTIFICATION</scope>
    <source>
        <tissue evidence="2">Leaves</tissue>
    </source>
</reference>
<sequence length="96" mass="11415">MNGELAIWCCGSLLSQSTLIEEPSHIFHVYGSQDGLEREVYSDEEQYHFSFGWKKAVLGHSDNDKLHLQYEVYDFLYLDQMFKRLFLAIFRGFRRI</sequence>
<evidence type="ECO:0000313" key="2">
    <source>
        <dbReference type="RefSeq" id="XP_071906441.1"/>
    </source>
</evidence>
<accession>A0ABM4UGM8</accession>
<protein>
    <submittedName>
        <fullName evidence="2">Uncharacterized protein</fullName>
    </submittedName>
</protein>
<proteinExistence type="predicted"/>
<evidence type="ECO:0000313" key="1">
    <source>
        <dbReference type="Proteomes" id="UP001652660"/>
    </source>
</evidence>
<name>A0ABM4UGM8_COFAR</name>
<gene>
    <name evidence="2" type="primary">LOC113723002</name>
</gene>